<reference evidence="1" key="1">
    <citation type="submission" date="2023-10" db="EMBL/GenBank/DDBJ databases">
        <authorList>
            <person name="Chen Y."/>
            <person name="Shah S."/>
            <person name="Dougan E. K."/>
            <person name="Thang M."/>
            <person name="Chan C."/>
        </authorList>
    </citation>
    <scope>NUCLEOTIDE SEQUENCE [LARGE SCALE GENOMIC DNA]</scope>
</reference>
<sequence>MAAAGVAPVERIAVCRARAGHMAQTVMQGQAQGCVLRTGRRSIRRRRATSAASVA</sequence>
<name>A0ABN9XM81_9DINO</name>
<dbReference type="Proteomes" id="UP001189429">
    <property type="component" value="Unassembled WGS sequence"/>
</dbReference>
<dbReference type="EMBL" id="CAUYUJ010020556">
    <property type="protein sequence ID" value="CAK0899149.1"/>
    <property type="molecule type" value="Genomic_DNA"/>
</dbReference>
<keyword evidence="2" id="KW-1185">Reference proteome</keyword>
<gene>
    <name evidence="1" type="ORF">PCOR1329_LOCUS76732</name>
</gene>
<proteinExistence type="predicted"/>
<protein>
    <submittedName>
        <fullName evidence="1">Uncharacterized protein</fullName>
    </submittedName>
</protein>
<comment type="caution">
    <text evidence="1">The sequence shown here is derived from an EMBL/GenBank/DDBJ whole genome shotgun (WGS) entry which is preliminary data.</text>
</comment>
<organism evidence="1 2">
    <name type="scientific">Prorocentrum cordatum</name>
    <dbReference type="NCBI Taxonomy" id="2364126"/>
    <lineage>
        <taxon>Eukaryota</taxon>
        <taxon>Sar</taxon>
        <taxon>Alveolata</taxon>
        <taxon>Dinophyceae</taxon>
        <taxon>Prorocentrales</taxon>
        <taxon>Prorocentraceae</taxon>
        <taxon>Prorocentrum</taxon>
    </lineage>
</organism>
<evidence type="ECO:0000313" key="2">
    <source>
        <dbReference type="Proteomes" id="UP001189429"/>
    </source>
</evidence>
<feature type="non-terminal residue" evidence="1">
    <location>
        <position position="55"/>
    </location>
</feature>
<accession>A0ABN9XM81</accession>
<evidence type="ECO:0000313" key="1">
    <source>
        <dbReference type="EMBL" id="CAK0899149.1"/>
    </source>
</evidence>